<accession>A0A1R3GCE8</accession>
<name>A0A1R3GCE8_COCAP</name>
<feature type="transmembrane region" description="Helical" evidence="1">
    <location>
        <begin position="38"/>
        <end position="58"/>
    </location>
</feature>
<reference evidence="2 3" key="1">
    <citation type="submission" date="2013-09" db="EMBL/GenBank/DDBJ databases">
        <title>Corchorus capsularis genome sequencing.</title>
        <authorList>
            <person name="Alam M."/>
            <person name="Haque M.S."/>
            <person name="Islam M.S."/>
            <person name="Emdad E.M."/>
            <person name="Islam M.M."/>
            <person name="Ahmed B."/>
            <person name="Halim A."/>
            <person name="Hossen Q.M.M."/>
            <person name="Hossain M.Z."/>
            <person name="Ahmed R."/>
            <person name="Khan M.M."/>
            <person name="Islam R."/>
            <person name="Rashid M.M."/>
            <person name="Khan S.A."/>
            <person name="Rahman M.S."/>
            <person name="Alam M."/>
        </authorList>
    </citation>
    <scope>NUCLEOTIDE SEQUENCE [LARGE SCALE GENOMIC DNA]</scope>
    <source>
        <strain evidence="3">cv. CVL-1</strain>
        <tissue evidence="2">Whole seedling</tissue>
    </source>
</reference>
<gene>
    <name evidence="2" type="ORF">CCACVL1_27081</name>
</gene>
<sequence>MEKISVANSRYSYINEGDWPNGSVDIHRVTVRKSFLKAFFVAIILLPIACCYFFVFSFKPLGFSSKLNIPGAPPTNEDVASRVEGLVC</sequence>
<comment type="caution">
    <text evidence="2">The sequence shown here is derived from an EMBL/GenBank/DDBJ whole genome shotgun (WGS) entry which is preliminary data.</text>
</comment>
<dbReference type="OrthoDB" id="6256716at2759"/>
<dbReference type="EMBL" id="AWWV01014584">
    <property type="protein sequence ID" value="OMO55690.1"/>
    <property type="molecule type" value="Genomic_DNA"/>
</dbReference>
<keyword evidence="1" id="KW-1133">Transmembrane helix</keyword>
<protein>
    <submittedName>
        <fullName evidence="2">Uncharacterized protein</fullName>
    </submittedName>
</protein>
<evidence type="ECO:0000313" key="2">
    <source>
        <dbReference type="EMBL" id="OMO55690.1"/>
    </source>
</evidence>
<proteinExistence type="predicted"/>
<keyword evidence="3" id="KW-1185">Reference proteome</keyword>
<evidence type="ECO:0000256" key="1">
    <source>
        <dbReference type="SAM" id="Phobius"/>
    </source>
</evidence>
<keyword evidence="1" id="KW-0812">Transmembrane</keyword>
<dbReference type="Gramene" id="OMO55690">
    <property type="protein sequence ID" value="OMO55690"/>
    <property type="gene ID" value="CCACVL1_27081"/>
</dbReference>
<dbReference type="AlphaFoldDB" id="A0A1R3GCE8"/>
<dbReference type="Proteomes" id="UP000188268">
    <property type="component" value="Unassembled WGS sequence"/>
</dbReference>
<evidence type="ECO:0000313" key="3">
    <source>
        <dbReference type="Proteomes" id="UP000188268"/>
    </source>
</evidence>
<organism evidence="2 3">
    <name type="scientific">Corchorus capsularis</name>
    <name type="common">Jute</name>
    <dbReference type="NCBI Taxonomy" id="210143"/>
    <lineage>
        <taxon>Eukaryota</taxon>
        <taxon>Viridiplantae</taxon>
        <taxon>Streptophyta</taxon>
        <taxon>Embryophyta</taxon>
        <taxon>Tracheophyta</taxon>
        <taxon>Spermatophyta</taxon>
        <taxon>Magnoliopsida</taxon>
        <taxon>eudicotyledons</taxon>
        <taxon>Gunneridae</taxon>
        <taxon>Pentapetalae</taxon>
        <taxon>rosids</taxon>
        <taxon>malvids</taxon>
        <taxon>Malvales</taxon>
        <taxon>Malvaceae</taxon>
        <taxon>Grewioideae</taxon>
        <taxon>Apeibeae</taxon>
        <taxon>Corchorus</taxon>
    </lineage>
</organism>
<keyword evidence="1" id="KW-0472">Membrane</keyword>